<dbReference type="KEGG" id="samy:DB32_003123"/>
<sequence>MRWSTRVPSTDHELPLLLLRDAPGVLARLVRDAFGVELGDDLVESSAAFHELEPAAYVADLVVVGDEVVVVVEVQRARNDLKRARWPLYLASAHAKHARAAWLVVIALDEAVSAWAKRPIETFQGGALTPLVIGPPEIPRVLDVDAAKSAPELAVLSAMAHGKDARHAVEIGVAALVAAGEVGLRDEDRGKLYFDVVLDALADVARAALEASMKLEGYEYRSEFARHYVAQGRAEGLRAAVRMLCEAFGIEWNEARERAIATLDAPALERLCARLQHERRWPD</sequence>
<protein>
    <submittedName>
        <fullName evidence="1">Uncharacterized protein</fullName>
    </submittedName>
</protein>
<evidence type="ECO:0000313" key="1">
    <source>
        <dbReference type="EMBL" id="AKF05974.1"/>
    </source>
</evidence>
<gene>
    <name evidence="1" type="ORF">DB32_003123</name>
</gene>
<proteinExistence type="predicted"/>
<organism evidence="1 2">
    <name type="scientific">Sandaracinus amylolyticus</name>
    <dbReference type="NCBI Taxonomy" id="927083"/>
    <lineage>
        <taxon>Bacteria</taxon>
        <taxon>Pseudomonadati</taxon>
        <taxon>Myxococcota</taxon>
        <taxon>Polyangia</taxon>
        <taxon>Polyangiales</taxon>
        <taxon>Sandaracinaceae</taxon>
        <taxon>Sandaracinus</taxon>
    </lineage>
</organism>
<dbReference type="EMBL" id="CP011125">
    <property type="protein sequence ID" value="AKF05974.1"/>
    <property type="molecule type" value="Genomic_DNA"/>
</dbReference>
<keyword evidence="2" id="KW-1185">Reference proteome</keyword>
<evidence type="ECO:0000313" key="2">
    <source>
        <dbReference type="Proteomes" id="UP000034883"/>
    </source>
</evidence>
<dbReference type="Proteomes" id="UP000034883">
    <property type="component" value="Chromosome"/>
</dbReference>
<dbReference type="STRING" id="927083.DB32_003123"/>
<accession>A0A0F6SEX9</accession>
<dbReference type="AlphaFoldDB" id="A0A0F6SEX9"/>
<reference evidence="1 2" key="1">
    <citation type="submission" date="2015-03" db="EMBL/GenBank/DDBJ databases">
        <title>Genome assembly of Sandaracinus amylolyticus DSM 53668.</title>
        <authorList>
            <person name="Sharma G."/>
            <person name="Subramanian S."/>
        </authorList>
    </citation>
    <scope>NUCLEOTIDE SEQUENCE [LARGE SCALE GENOMIC DNA]</scope>
    <source>
        <strain evidence="1 2">DSM 53668</strain>
    </source>
</reference>
<name>A0A0F6SEX9_9BACT</name>